<dbReference type="InterPro" id="IPR051043">
    <property type="entry name" value="Sulfatase_Mod_Factor_Kinase"/>
</dbReference>
<dbReference type="AlphaFoldDB" id="A0A381YDB7"/>
<dbReference type="Pfam" id="PF03781">
    <property type="entry name" value="FGE-sulfatase"/>
    <property type="match status" value="1"/>
</dbReference>
<dbReference type="PANTHER" id="PTHR23150:SF19">
    <property type="entry name" value="FORMYLGLYCINE-GENERATING ENZYME"/>
    <property type="match status" value="1"/>
</dbReference>
<protein>
    <recommendedName>
        <fullName evidence="1">Sulfatase-modifying factor enzyme-like domain-containing protein</fullName>
    </recommendedName>
</protein>
<dbReference type="PANTHER" id="PTHR23150">
    <property type="entry name" value="SULFATASE MODIFYING FACTOR 1, 2"/>
    <property type="match status" value="1"/>
</dbReference>
<gene>
    <name evidence="2" type="ORF">METZ01_LOCUS127435</name>
</gene>
<dbReference type="GO" id="GO:0005783">
    <property type="term" value="C:endoplasmic reticulum"/>
    <property type="evidence" value="ECO:0007669"/>
    <property type="project" value="TreeGrafter"/>
</dbReference>
<reference evidence="2" key="1">
    <citation type="submission" date="2018-05" db="EMBL/GenBank/DDBJ databases">
        <authorList>
            <person name="Lanie J.A."/>
            <person name="Ng W.-L."/>
            <person name="Kazmierczak K.M."/>
            <person name="Andrzejewski T.M."/>
            <person name="Davidsen T.M."/>
            <person name="Wayne K.J."/>
            <person name="Tettelin H."/>
            <person name="Glass J.I."/>
            <person name="Rusch D."/>
            <person name="Podicherti R."/>
            <person name="Tsui H.-C.T."/>
            <person name="Winkler M.E."/>
        </authorList>
    </citation>
    <scope>NUCLEOTIDE SEQUENCE</scope>
</reference>
<dbReference type="Gene3D" id="3.90.1580.10">
    <property type="entry name" value="paralog of FGE (formylglycine-generating enzyme)"/>
    <property type="match status" value="1"/>
</dbReference>
<dbReference type="GO" id="GO:0120147">
    <property type="term" value="F:formylglycine-generating oxidase activity"/>
    <property type="evidence" value="ECO:0007669"/>
    <property type="project" value="TreeGrafter"/>
</dbReference>
<proteinExistence type="predicted"/>
<dbReference type="EMBL" id="UINC01017873">
    <property type="protein sequence ID" value="SVA74581.1"/>
    <property type="molecule type" value="Genomic_DNA"/>
</dbReference>
<sequence>VRLEGGHFHMGCDHAQDSSEDACSPAFDRTVRPFSIAPFAVTNAEFSAFIRATGYRSDAESCGWSMVFYNQLDPDLPTQAVKESPWWRVVHGACWHRPAGLGSEHTCLADHPVVHVSWQDAAAFCNWSGTRLPSEAEWEYAARGGRGRQNYPWGNEFRPDGATRCNTWQGSFPHPDSAPGTDSGTVRVDAFDANDFGLWNMVGNVWEWCGNSFVPHVGFNDLEDFPPQHSKAIRGGSWLCHANYCARYKVYSRTGSGLDTTAAHIGFRVVLD</sequence>
<accession>A0A381YDB7</accession>
<evidence type="ECO:0000259" key="1">
    <source>
        <dbReference type="Pfam" id="PF03781"/>
    </source>
</evidence>
<dbReference type="SUPFAM" id="SSF56436">
    <property type="entry name" value="C-type lectin-like"/>
    <property type="match status" value="1"/>
</dbReference>
<dbReference type="InterPro" id="IPR005532">
    <property type="entry name" value="SUMF_dom"/>
</dbReference>
<organism evidence="2">
    <name type="scientific">marine metagenome</name>
    <dbReference type="NCBI Taxonomy" id="408172"/>
    <lineage>
        <taxon>unclassified sequences</taxon>
        <taxon>metagenomes</taxon>
        <taxon>ecological metagenomes</taxon>
    </lineage>
</organism>
<dbReference type="InterPro" id="IPR042095">
    <property type="entry name" value="SUMF_sf"/>
</dbReference>
<name>A0A381YDB7_9ZZZZ</name>
<feature type="domain" description="Sulfatase-modifying factor enzyme-like" evidence="1">
    <location>
        <begin position="1"/>
        <end position="270"/>
    </location>
</feature>
<evidence type="ECO:0000313" key="2">
    <source>
        <dbReference type="EMBL" id="SVA74581.1"/>
    </source>
</evidence>
<feature type="non-terminal residue" evidence="2">
    <location>
        <position position="1"/>
    </location>
</feature>
<dbReference type="InterPro" id="IPR016187">
    <property type="entry name" value="CTDL_fold"/>
</dbReference>